<evidence type="ECO:0000256" key="6">
    <source>
        <dbReference type="ARBA" id="ARBA00023136"/>
    </source>
</evidence>
<dbReference type="GO" id="GO:0007266">
    <property type="term" value="P:Rho protein signal transduction"/>
    <property type="evidence" value="ECO:0007669"/>
    <property type="project" value="TreeGrafter"/>
</dbReference>
<dbReference type="SMART" id="SM00005">
    <property type="entry name" value="DEATH"/>
    <property type="match status" value="1"/>
</dbReference>
<dbReference type="PANTHER" id="PTHR46605:SF1">
    <property type="entry name" value="DEATH DOMAIN-CONTAINING MEMBRANE PROTEIN NRADD"/>
    <property type="match status" value="1"/>
</dbReference>
<accession>A0A286XVI8</accession>
<evidence type="ECO:0000256" key="5">
    <source>
        <dbReference type="ARBA" id="ARBA00022989"/>
    </source>
</evidence>
<dbReference type="OMA" id="MVHVDKT"/>
<evidence type="ECO:0000256" key="8">
    <source>
        <dbReference type="SAM" id="Phobius"/>
    </source>
</evidence>
<evidence type="ECO:0000256" key="7">
    <source>
        <dbReference type="ARBA" id="ARBA00023180"/>
    </source>
</evidence>
<keyword evidence="7" id="KW-0325">Glycoprotein</keyword>
<keyword evidence="2" id="KW-1003">Cell membrane</keyword>
<dbReference type="GO" id="GO:0005641">
    <property type="term" value="C:nuclear envelope lumen"/>
    <property type="evidence" value="ECO:0007669"/>
    <property type="project" value="Ensembl"/>
</dbReference>
<keyword evidence="5 8" id="KW-1133">Transmembrane helix</keyword>
<keyword evidence="3 8" id="KW-0812">Transmembrane</keyword>
<evidence type="ECO:0000256" key="1">
    <source>
        <dbReference type="ARBA" id="ARBA00004162"/>
    </source>
</evidence>
<dbReference type="Ensembl" id="ENSCPOT00000035802.1">
    <property type="protein sequence ID" value="ENSCPOP00000029558.1"/>
    <property type="gene ID" value="ENSCPOG00000035419.1"/>
</dbReference>
<reference evidence="10" key="2">
    <citation type="submission" date="2025-08" db="UniProtKB">
        <authorList>
            <consortium name="Ensembl"/>
        </authorList>
    </citation>
    <scope>IDENTIFICATION</scope>
    <source>
        <strain evidence="10">2N</strain>
    </source>
</reference>
<evidence type="ECO:0000313" key="11">
    <source>
        <dbReference type="Proteomes" id="UP000005447"/>
    </source>
</evidence>
<dbReference type="InterPro" id="IPR000488">
    <property type="entry name" value="Death_dom"/>
</dbReference>
<gene>
    <name evidence="10" type="primary">LOC100723205</name>
</gene>
<dbReference type="PANTHER" id="PTHR46605">
    <property type="entry name" value="TUMOR NECROSIS FACTOR RECEPTOR"/>
    <property type="match status" value="1"/>
</dbReference>
<reference evidence="11" key="1">
    <citation type="journal article" date="2011" name="Nature">
        <title>A high-resolution map of human evolutionary constraint using 29 mammals.</title>
        <authorList>
            <person name="Lindblad-Toh K."/>
            <person name="Garber M."/>
            <person name="Zuk O."/>
            <person name="Lin M.F."/>
            <person name="Parker B.J."/>
            <person name="Washietl S."/>
            <person name="Kheradpour P."/>
            <person name="Ernst J."/>
            <person name="Jordan G."/>
            <person name="Mauceli E."/>
            <person name="Ward L.D."/>
            <person name="Lowe C.B."/>
            <person name="Holloway A.K."/>
            <person name="Clamp M."/>
            <person name="Gnerre S."/>
            <person name="Alfoldi J."/>
            <person name="Beal K."/>
            <person name="Chang J."/>
            <person name="Clawson H."/>
            <person name="Cuff J."/>
            <person name="Di Palma F."/>
            <person name="Fitzgerald S."/>
            <person name="Flicek P."/>
            <person name="Guttman M."/>
            <person name="Hubisz M.J."/>
            <person name="Jaffe D.B."/>
            <person name="Jungreis I."/>
            <person name="Kent W.J."/>
            <person name="Kostka D."/>
            <person name="Lara M."/>
            <person name="Martins A.L."/>
            <person name="Massingham T."/>
            <person name="Moltke I."/>
            <person name="Raney B.J."/>
            <person name="Rasmussen M.D."/>
            <person name="Robinson J."/>
            <person name="Stark A."/>
            <person name="Vilella A.J."/>
            <person name="Wen J."/>
            <person name="Xie X."/>
            <person name="Zody M.C."/>
            <person name="Baldwin J."/>
            <person name="Bloom T."/>
            <person name="Chin C.W."/>
            <person name="Heiman D."/>
            <person name="Nicol R."/>
            <person name="Nusbaum C."/>
            <person name="Young S."/>
            <person name="Wilkinson J."/>
            <person name="Worley K.C."/>
            <person name="Kovar C.L."/>
            <person name="Muzny D.M."/>
            <person name="Gibbs R.A."/>
            <person name="Cree A."/>
            <person name="Dihn H.H."/>
            <person name="Fowler G."/>
            <person name="Jhangiani S."/>
            <person name="Joshi V."/>
            <person name="Lee S."/>
            <person name="Lewis L.R."/>
            <person name="Nazareth L.V."/>
            <person name="Okwuonu G."/>
            <person name="Santibanez J."/>
            <person name="Warren W.C."/>
            <person name="Mardis E.R."/>
            <person name="Weinstock G.M."/>
            <person name="Wilson R.K."/>
            <person name="Delehaunty K."/>
            <person name="Dooling D."/>
            <person name="Fronik C."/>
            <person name="Fulton L."/>
            <person name="Fulton B."/>
            <person name="Graves T."/>
            <person name="Minx P."/>
            <person name="Sodergren E."/>
            <person name="Birney E."/>
            <person name="Margulies E.H."/>
            <person name="Herrero J."/>
            <person name="Green E.D."/>
            <person name="Haussler D."/>
            <person name="Siepel A."/>
            <person name="Goldman N."/>
            <person name="Pollard K.S."/>
            <person name="Pedersen J.S."/>
            <person name="Lander E.S."/>
            <person name="Kellis M."/>
        </authorList>
    </citation>
    <scope>NUCLEOTIDE SEQUENCE [LARGE SCALE GENOMIC DNA]</scope>
    <source>
        <strain evidence="11">2N</strain>
    </source>
</reference>
<dbReference type="EMBL" id="AAKN02012274">
    <property type="status" value="NOT_ANNOTATED_CDS"/>
    <property type="molecule type" value="Genomic_DNA"/>
</dbReference>
<dbReference type="SUPFAM" id="SSF47986">
    <property type="entry name" value="DEATH domain"/>
    <property type="match status" value="1"/>
</dbReference>
<dbReference type="GO" id="GO:0005886">
    <property type="term" value="C:plasma membrane"/>
    <property type="evidence" value="ECO:0007669"/>
    <property type="project" value="UniProtKB-SubCell"/>
</dbReference>
<dbReference type="InterPro" id="IPR041448">
    <property type="entry name" value="TNFR16_TM"/>
</dbReference>
<dbReference type="VEuPathDB" id="HostDB:ENSCPOG00000035419"/>
<evidence type="ECO:0000256" key="2">
    <source>
        <dbReference type="ARBA" id="ARBA00022475"/>
    </source>
</evidence>
<protein>
    <recommendedName>
        <fullName evidence="9">Death domain-containing protein</fullName>
    </recommendedName>
</protein>
<evidence type="ECO:0000259" key="9">
    <source>
        <dbReference type="PROSITE" id="PS50017"/>
    </source>
</evidence>
<dbReference type="GeneTree" id="ENSGT00940000163571"/>
<reference evidence="10" key="3">
    <citation type="submission" date="2025-09" db="UniProtKB">
        <authorList>
            <consortium name="Ensembl"/>
        </authorList>
    </citation>
    <scope>IDENTIFICATION</scope>
    <source>
        <strain evidence="10">2N</strain>
    </source>
</reference>
<dbReference type="InParanoid" id="A0A286XVI8"/>
<dbReference type="Pfam" id="PF00531">
    <property type="entry name" value="Death"/>
    <property type="match status" value="1"/>
</dbReference>
<dbReference type="Proteomes" id="UP000005447">
    <property type="component" value="Unassembled WGS sequence"/>
</dbReference>
<dbReference type="GO" id="GO:0009986">
    <property type="term" value="C:cell surface"/>
    <property type="evidence" value="ECO:0007669"/>
    <property type="project" value="TreeGrafter"/>
</dbReference>
<feature type="domain" description="Death" evidence="9">
    <location>
        <begin position="161"/>
        <end position="221"/>
    </location>
</feature>
<dbReference type="KEGG" id="cpoc:100723205"/>
<dbReference type="InterPro" id="IPR011029">
    <property type="entry name" value="DEATH-like_dom_sf"/>
</dbReference>
<dbReference type="GeneID" id="100723205"/>
<dbReference type="Bgee" id="ENSCPOG00000035419">
    <property type="expression patterns" value="Expressed in cerebellum and 11 other cell types or tissues"/>
</dbReference>
<dbReference type="Gene3D" id="6.10.250.1780">
    <property type="match status" value="1"/>
</dbReference>
<evidence type="ECO:0000313" key="10">
    <source>
        <dbReference type="Ensembl" id="ENSCPOP00000029558.1"/>
    </source>
</evidence>
<keyword evidence="6 8" id="KW-0472">Membrane</keyword>
<keyword evidence="4" id="KW-0053">Apoptosis</keyword>
<dbReference type="OrthoDB" id="10061577at2759"/>
<dbReference type="Gene3D" id="1.10.533.10">
    <property type="entry name" value="Death Domain, Fas"/>
    <property type="match status" value="1"/>
</dbReference>
<keyword evidence="11" id="KW-1185">Reference proteome</keyword>
<dbReference type="GO" id="GO:0030027">
    <property type="term" value="C:lamellipodium"/>
    <property type="evidence" value="ECO:0007669"/>
    <property type="project" value="Ensembl"/>
</dbReference>
<dbReference type="Pfam" id="PF18422">
    <property type="entry name" value="TNFR_16_TM"/>
    <property type="match status" value="1"/>
</dbReference>
<evidence type="ECO:0000256" key="3">
    <source>
        <dbReference type="ARBA" id="ARBA00022692"/>
    </source>
</evidence>
<dbReference type="RefSeq" id="XP_003476948.2">
    <property type="nucleotide sequence ID" value="XM_003476900.5"/>
</dbReference>
<dbReference type="GO" id="GO:0015026">
    <property type="term" value="F:coreceptor activity"/>
    <property type="evidence" value="ECO:0007669"/>
    <property type="project" value="TreeGrafter"/>
</dbReference>
<organism evidence="10 11">
    <name type="scientific">Cavia porcellus</name>
    <name type="common">Guinea pig</name>
    <dbReference type="NCBI Taxonomy" id="10141"/>
    <lineage>
        <taxon>Eukaryota</taxon>
        <taxon>Metazoa</taxon>
        <taxon>Chordata</taxon>
        <taxon>Craniata</taxon>
        <taxon>Vertebrata</taxon>
        <taxon>Euteleostomi</taxon>
        <taxon>Mammalia</taxon>
        <taxon>Eutheria</taxon>
        <taxon>Euarchontoglires</taxon>
        <taxon>Glires</taxon>
        <taxon>Rodentia</taxon>
        <taxon>Hystricomorpha</taxon>
        <taxon>Caviidae</taxon>
        <taxon>Cavia</taxon>
    </lineage>
</organism>
<comment type="subcellular location">
    <subcellularLocation>
        <location evidence="1">Cell membrane</location>
        <topology evidence="1">Single-pass membrane protein</topology>
    </subcellularLocation>
</comment>
<feature type="transmembrane region" description="Helical" evidence="8">
    <location>
        <begin position="55"/>
        <end position="76"/>
    </location>
</feature>
<name>A0A286XVI8_CAVPO</name>
<dbReference type="GO" id="GO:0006915">
    <property type="term" value="P:apoptotic process"/>
    <property type="evidence" value="ECO:0007669"/>
    <property type="project" value="UniProtKB-KW"/>
</dbReference>
<sequence length="231" mass="24976">MLYNSSHSRGVASVDNALKGQDRDREGVWTRAGGALAPNTSFSFPPEPPGASGSIIPVYCALLATVVLGLLGYVAFKCWRSHQQRQQLAKARTAELGALSRDQRLGDSSVFMDLPSGLESCVSSQGPHTDLGCRLYLHLLRQQQEEVERLLEVSVEPDKGWRGLAARLGYQANAVETMALGQVPAYNLLRDWATQEGNRATLSVLQDALAAMGREDVIHVLGTPGEGYSVV</sequence>
<dbReference type="GO" id="GO:0048406">
    <property type="term" value="F:nerve growth factor binding"/>
    <property type="evidence" value="ECO:0007669"/>
    <property type="project" value="TreeGrafter"/>
</dbReference>
<dbReference type="GO" id="GO:0005035">
    <property type="term" value="F:death receptor activity"/>
    <property type="evidence" value="ECO:0007669"/>
    <property type="project" value="TreeGrafter"/>
</dbReference>
<dbReference type="PROSITE" id="PS50017">
    <property type="entry name" value="DEATH_DOMAIN"/>
    <property type="match status" value="1"/>
</dbReference>
<dbReference type="AlphaFoldDB" id="A0A286XVI8"/>
<dbReference type="STRING" id="10141.ENSCPOP00000029558"/>
<dbReference type="InterPro" id="IPR052302">
    <property type="entry name" value="Neurotrophin_rcpt-DD"/>
</dbReference>
<dbReference type="eggNOG" id="ENOG502QRGT">
    <property type="taxonomic scope" value="Eukaryota"/>
</dbReference>
<evidence type="ECO:0000256" key="4">
    <source>
        <dbReference type="ARBA" id="ARBA00022703"/>
    </source>
</evidence>
<proteinExistence type="predicted"/>
<dbReference type="FunCoup" id="A0A286XVI8">
    <property type="interactions" value="15"/>
</dbReference>